<keyword evidence="2" id="KW-1185">Reference proteome</keyword>
<comment type="caution">
    <text evidence="1">The sequence shown here is derived from an EMBL/GenBank/DDBJ whole genome shotgun (WGS) entry which is preliminary data.</text>
</comment>
<dbReference type="EMBL" id="JAAFAN010000121">
    <property type="protein sequence ID" value="NDO91466.1"/>
    <property type="molecule type" value="Genomic_DNA"/>
</dbReference>
<gene>
    <name evidence="1" type="ORF">GYH36_18755</name>
</gene>
<dbReference type="Proteomes" id="UP000471672">
    <property type="component" value="Unassembled WGS sequence"/>
</dbReference>
<evidence type="ECO:0000313" key="2">
    <source>
        <dbReference type="Proteomes" id="UP000471672"/>
    </source>
</evidence>
<proteinExistence type="predicted"/>
<name>A0ABX0BKC7_9MICO</name>
<sequence length="138" mass="14783">MEDVRPHTTRQAGAALTTLESALLERICAGSWRGSEEARAQLVHARWGGKDHDGDACFLIHVLAGADVPRIPSHAGGPIATLAVADGDEHLGWLELWVDDGRLHSLDYSTFSDTAGETLPGVHLLDGITAHDGMEQSR</sequence>
<organism evidence="1 2">
    <name type="scientific">Cellulosimicrobium composti</name>
    <dbReference type="NCBI Taxonomy" id="2672572"/>
    <lineage>
        <taxon>Bacteria</taxon>
        <taxon>Bacillati</taxon>
        <taxon>Actinomycetota</taxon>
        <taxon>Actinomycetes</taxon>
        <taxon>Micrococcales</taxon>
        <taxon>Promicromonosporaceae</taxon>
        <taxon>Cellulosimicrobium</taxon>
    </lineage>
</organism>
<dbReference type="RefSeq" id="WP_162290662.1">
    <property type="nucleotide sequence ID" value="NZ_JAAFAN010000121.1"/>
</dbReference>
<accession>A0ABX0BKC7</accession>
<protein>
    <submittedName>
        <fullName evidence="1">Uncharacterized protein</fullName>
    </submittedName>
</protein>
<reference evidence="1 2" key="1">
    <citation type="journal article" date="2021" name="Arch. Microbiol.">
        <title>Cellulosimicrobium fucosivorans sp. nov., isolated from San Elijo Lagoon, contains a fucose metabolic pathway linked to carotenoid production.</title>
        <authorList>
            <person name="Aviles F.A."/>
            <person name="Kyndt J.A."/>
        </authorList>
    </citation>
    <scope>NUCLEOTIDE SEQUENCE [LARGE SCALE GENOMIC DNA]</scope>
    <source>
        <strain evidence="1 2">SE3</strain>
    </source>
</reference>
<evidence type="ECO:0000313" key="1">
    <source>
        <dbReference type="EMBL" id="NDO91466.1"/>
    </source>
</evidence>